<dbReference type="AlphaFoldDB" id="A0A1Y5NX71"/>
<dbReference type="EMBL" id="FLQR01000001">
    <property type="protein sequence ID" value="SBS70964.1"/>
    <property type="molecule type" value="Genomic_DNA"/>
</dbReference>
<organism evidence="1">
    <name type="scientific">uncultured Microbacterium sp</name>
    <dbReference type="NCBI Taxonomy" id="191216"/>
    <lineage>
        <taxon>Bacteria</taxon>
        <taxon>Bacillati</taxon>
        <taxon>Actinomycetota</taxon>
        <taxon>Actinomycetes</taxon>
        <taxon>Micrococcales</taxon>
        <taxon>Microbacteriaceae</taxon>
        <taxon>Microbacterium</taxon>
        <taxon>environmental samples</taxon>
    </lineage>
</organism>
<dbReference type="InterPro" id="IPR025101">
    <property type="entry name" value="DUF4012"/>
</dbReference>
<proteinExistence type="predicted"/>
<gene>
    <name evidence="1" type="ORF">MIPYR_10762</name>
</gene>
<evidence type="ECO:0000313" key="1">
    <source>
        <dbReference type="EMBL" id="SBS70964.1"/>
    </source>
</evidence>
<accession>A0A1Y5NX71</accession>
<dbReference type="RefSeq" id="WP_295573760.1">
    <property type="nucleotide sequence ID" value="NZ_FLQR01000001.1"/>
</dbReference>
<dbReference type="Pfam" id="PF13196">
    <property type="entry name" value="DUF4012"/>
    <property type="match status" value="1"/>
</dbReference>
<evidence type="ECO:0008006" key="2">
    <source>
        <dbReference type="Google" id="ProtNLM"/>
    </source>
</evidence>
<name>A0A1Y5NX71_9MICO</name>
<protein>
    <recommendedName>
        <fullName evidence="2">DUF4012 domain-containing protein</fullName>
    </recommendedName>
</protein>
<sequence length="586" mass="60612">MTGDAAGRRATLRRTRVVVAIVLAVLLLGAAGWVIGRGFLAKSELESLAASAGRLEDAVQERDIAAVEATVREIAAHAGTAAGLTSDPLWRATEVLPGIGANTAAVRIVSAHARDLADDALPVLELFRAHGDEADAGLDLAVLVDAQAPLATLASSFTAADAELSAIRVDELLAPVADGVGTLAAVVADGAEVADGISSAARIAPGMLGMDGTRHILLMMQNPAELRTGGGLSGSFALLTAEDGRLRLTEQVDSSTFRHRPEAIVPIPASTTELYGDAVGRYVQNASMTADFELTVDLATAWWRTHSDIPVDAVVSIDPRVLASLLAVTGPVEMPGGAALSADNLVKVMLVDPYLTLSGAEQTRIQRAATQAVFDRVLGGGFDLFAWATALADPIEEGRVALWSAHADEQDVLADSAVAGPLARHRAAGDDAYAVYFNDMTQGKMDSFLDVAITAGAARCRTDGRRDVAVTVTLTSLAPTEARTFPVLMTGASQAGIAPGDIATLVTVAAPAGADVGGVWDGDRTVLSTNVEDNGFPSTAAKITVAPGQTKNLQFRFTSAGDGDPVILHTPLLRDATVDAEEPACR</sequence>
<reference evidence="1" key="1">
    <citation type="submission" date="2016-03" db="EMBL/GenBank/DDBJ databases">
        <authorList>
            <person name="Ploux O."/>
        </authorList>
    </citation>
    <scope>NUCLEOTIDE SEQUENCE</scope>
    <source>
        <strain evidence="1">UC1</strain>
    </source>
</reference>